<keyword evidence="2" id="KW-1185">Reference proteome</keyword>
<proteinExistence type="predicted"/>
<evidence type="ECO:0000313" key="1">
    <source>
        <dbReference type="EMBL" id="ANX05522.1"/>
    </source>
</evidence>
<gene>
    <name evidence="1" type="ORF">PG2T_06420</name>
</gene>
<organism evidence="1 2">
    <name type="scientific">Immundisolibacter cernigliae</name>
    <dbReference type="NCBI Taxonomy" id="1810504"/>
    <lineage>
        <taxon>Bacteria</taxon>
        <taxon>Pseudomonadati</taxon>
        <taxon>Pseudomonadota</taxon>
        <taxon>Gammaproteobacteria</taxon>
        <taxon>Immundisolibacterales</taxon>
        <taxon>Immundisolibacteraceae</taxon>
        <taxon>Immundisolibacter</taxon>
    </lineage>
</organism>
<accession>A0A1B1YXK6</accession>
<dbReference type="OrthoDB" id="8446478at2"/>
<dbReference type="Proteomes" id="UP000092952">
    <property type="component" value="Chromosome"/>
</dbReference>
<protein>
    <submittedName>
        <fullName evidence="1">Uncharacterized protein</fullName>
    </submittedName>
</protein>
<dbReference type="KEGG" id="gbi:PG2T_06420"/>
<evidence type="ECO:0000313" key="2">
    <source>
        <dbReference type="Proteomes" id="UP000092952"/>
    </source>
</evidence>
<name>A0A1B1YXK6_9GAMM</name>
<reference evidence="2" key="1">
    <citation type="submission" date="2016-03" db="EMBL/GenBank/DDBJ databases">
        <title>Complete genome sequence of Solimmundus cernigliae, representing a novel lineage of polycyclic aromatic hydrocarbon degraders within the Gammaproteobacteria.</title>
        <authorList>
            <person name="Singleton D.R."/>
            <person name="Dickey A.N."/>
            <person name="Scholl E.H."/>
            <person name="Wright F.A."/>
            <person name="Aitken M.D."/>
        </authorList>
    </citation>
    <scope>NUCLEOTIDE SEQUENCE [LARGE SCALE GENOMIC DNA]</scope>
    <source>
        <strain evidence="2">TR3.2</strain>
    </source>
</reference>
<dbReference type="STRING" id="1810504.PG2T_06420"/>
<dbReference type="AlphaFoldDB" id="A0A1B1YXK6"/>
<dbReference type="EMBL" id="CP014671">
    <property type="protein sequence ID" value="ANX05522.1"/>
    <property type="molecule type" value="Genomic_DNA"/>
</dbReference>
<dbReference type="InParanoid" id="A0A1B1YXK6"/>
<sequence>MTERLRDGMRGVLRNSPWKLIVLPGTESRSKASVVLPDGRTDIPLMLIEVFLRTQEHDPHAVIECKRIAGSDTHLCREYVVEGMDRFVREKYGENHAIGFMVGYVLSGSPSESADGVNAYLRRVSRSVDRLAPSDISDGTWQSLHARSKPSMPIRLHHAFLGFAGTPASRT</sequence>